<dbReference type="EMBL" id="MU865941">
    <property type="protein sequence ID" value="KAK4448794.1"/>
    <property type="molecule type" value="Genomic_DNA"/>
</dbReference>
<dbReference type="SUPFAM" id="SSF75005">
    <property type="entry name" value="Arabinanase/levansucrase/invertase"/>
    <property type="match status" value="1"/>
</dbReference>
<evidence type="ECO:0000259" key="9">
    <source>
        <dbReference type="Pfam" id="PF05270"/>
    </source>
</evidence>
<keyword evidence="11" id="KW-1185">Reference proteome</keyword>
<feature type="domain" description="Alpha-L-arabinofuranosidase B arabinose-binding" evidence="9">
    <location>
        <begin position="383"/>
        <end position="468"/>
    </location>
</feature>
<dbReference type="PANTHER" id="PTHR43817">
    <property type="entry name" value="GLYCOSYL HYDROLASE"/>
    <property type="match status" value="1"/>
</dbReference>
<keyword evidence="5 8" id="KW-0378">Hydrolase</keyword>
<evidence type="ECO:0000313" key="11">
    <source>
        <dbReference type="Proteomes" id="UP001321760"/>
    </source>
</evidence>
<reference evidence="10" key="2">
    <citation type="submission" date="2023-05" db="EMBL/GenBank/DDBJ databases">
        <authorList>
            <consortium name="Lawrence Berkeley National Laboratory"/>
            <person name="Steindorff A."/>
            <person name="Hensen N."/>
            <person name="Bonometti L."/>
            <person name="Westerberg I."/>
            <person name="Brannstrom I.O."/>
            <person name="Guillou S."/>
            <person name="Cros-Aarteil S."/>
            <person name="Calhoun S."/>
            <person name="Haridas S."/>
            <person name="Kuo A."/>
            <person name="Mondo S."/>
            <person name="Pangilinan J."/>
            <person name="Riley R."/>
            <person name="Labutti K."/>
            <person name="Andreopoulos B."/>
            <person name="Lipzen A."/>
            <person name="Chen C."/>
            <person name="Yanf M."/>
            <person name="Daum C."/>
            <person name="Ng V."/>
            <person name="Clum A."/>
            <person name="Ohm R."/>
            <person name="Martin F."/>
            <person name="Silar P."/>
            <person name="Natvig D."/>
            <person name="Lalanne C."/>
            <person name="Gautier V."/>
            <person name="Ament-Velasquez S.L."/>
            <person name="Kruys A."/>
            <person name="Hutchinson M.I."/>
            <person name="Powell A.J."/>
            <person name="Barry K."/>
            <person name="Miller A.N."/>
            <person name="Grigoriev I.V."/>
            <person name="Debuchy R."/>
            <person name="Gladieux P."/>
            <person name="Thoren M.H."/>
            <person name="Johannesson H."/>
        </authorList>
    </citation>
    <scope>NUCLEOTIDE SEQUENCE</scope>
    <source>
        <strain evidence="10">PSN243</strain>
    </source>
</reference>
<reference evidence="10" key="1">
    <citation type="journal article" date="2023" name="Mol. Phylogenet. Evol.">
        <title>Genome-scale phylogeny and comparative genomics of the fungal order Sordariales.</title>
        <authorList>
            <person name="Hensen N."/>
            <person name="Bonometti L."/>
            <person name="Westerberg I."/>
            <person name="Brannstrom I.O."/>
            <person name="Guillou S."/>
            <person name="Cros-Aarteil S."/>
            <person name="Calhoun S."/>
            <person name="Haridas S."/>
            <person name="Kuo A."/>
            <person name="Mondo S."/>
            <person name="Pangilinan J."/>
            <person name="Riley R."/>
            <person name="LaButti K."/>
            <person name="Andreopoulos B."/>
            <person name="Lipzen A."/>
            <person name="Chen C."/>
            <person name="Yan M."/>
            <person name="Daum C."/>
            <person name="Ng V."/>
            <person name="Clum A."/>
            <person name="Steindorff A."/>
            <person name="Ohm R.A."/>
            <person name="Martin F."/>
            <person name="Silar P."/>
            <person name="Natvig D.O."/>
            <person name="Lalanne C."/>
            <person name="Gautier V."/>
            <person name="Ament-Velasquez S.L."/>
            <person name="Kruys A."/>
            <person name="Hutchinson M.I."/>
            <person name="Powell A.J."/>
            <person name="Barry K."/>
            <person name="Miller A.N."/>
            <person name="Grigoriev I.V."/>
            <person name="Debuchy R."/>
            <person name="Gladieux P."/>
            <person name="Hiltunen Thoren M."/>
            <person name="Johannesson H."/>
        </authorList>
    </citation>
    <scope>NUCLEOTIDE SEQUENCE</scope>
    <source>
        <strain evidence="10">PSN243</strain>
    </source>
</reference>
<feature type="site" description="Important for catalytic activity, responsible for pKa modulation of the active site Glu and correct orientation of both the proton donor and substrate" evidence="7">
    <location>
        <position position="175"/>
    </location>
</feature>
<evidence type="ECO:0000256" key="6">
    <source>
        <dbReference type="ARBA" id="ARBA00023295"/>
    </source>
</evidence>
<dbReference type="GO" id="GO:0046556">
    <property type="term" value="F:alpha-L-arabinofuranosidase activity"/>
    <property type="evidence" value="ECO:0007669"/>
    <property type="project" value="UniProtKB-EC"/>
</dbReference>
<dbReference type="Gene3D" id="2.115.10.20">
    <property type="entry name" value="Glycosyl hydrolase domain, family 43"/>
    <property type="match status" value="1"/>
</dbReference>
<dbReference type="PANTHER" id="PTHR43817:SF1">
    <property type="entry name" value="HYDROLASE, FAMILY 43, PUTATIVE (AFU_ORTHOLOGUE AFUA_3G01660)-RELATED"/>
    <property type="match status" value="1"/>
</dbReference>
<evidence type="ECO:0000256" key="8">
    <source>
        <dbReference type="RuleBase" id="RU361187"/>
    </source>
</evidence>
<organism evidence="10 11">
    <name type="scientific">Podospora aff. communis PSN243</name>
    <dbReference type="NCBI Taxonomy" id="3040156"/>
    <lineage>
        <taxon>Eukaryota</taxon>
        <taxon>Fungi</taxon>
        <taxon>Dikarya</taxon>
        <taxon>Ascomycota</taxon>
        <taxon>Pezizomycotina</taxon>
        <taxon>Sordariomycetes</taxon>
        <taxon>Sordariomycetidae</taxon>
        <taxon>Sordariales</taxon>
        <taxon>Podosporaceae</taxon>
        <taxon>Podospora</taxon>
    </lineage>
</organism>
<sequence length="494" mass="54196">MGGCGCLSSEKPPIQHRTWLPIMRFSLRTAVTALATTLCLGLTTASPAVIYNNTLVEQRADPHIVKHTDGFYYYTATVPPFDKIILRRAQTIAGLTAAPEVTIWRRKSSGVGSGQVWAPEIHFIDGKWYIYVALGVSGQWRIRAFVLEGTGANALTANWVEKGLIRTNWDTFSLDASTFVHNGTRYLVWAQQEPSRTDENSSLLLAPLQNPWTIRGTAVVISRPDRSWERIGYKVNEGPAVIQRNGKIFMTYSASATDHNYCMGLLTADASANLMNPASWSKSPNPIFVSNADTKQYGPGHNSFTVSEDGLSDIMVYHDRGYRDINGDPLNDPNRRTRVQKLYWKADGTPDFGIPVPDGNTPVRLRSHANQNLFVRFYSGTQPANTAASLPETQFRIVSPGLAGGNTVSFESTIKPGTYLRRSGAQIRFDLRSSQTSFNTETSFIQRAGLADATGVSYESSDSPGRYLVLGSGGSLSLAAVEESARGSATFFLE</sequence>
<gene>
    <name evidence="10" type="ORF">QBC34DRAFT_449316</name>
</gene>
<dbReference type="InterPro" id="IPR023296">
    <property type="entry name" value="Glyco_hydro_beta-prop_sf"/>
</dbReference>
<comment type="similarity">
    <text evidence="2 8">Belongs to the glycosyl hydrolase 43 family.</text>
</comment>
<dbReference type="EC" id="3.2.1.55" evidence="3"/>
<comment type="caution">
    <text evidence="10">The sequence shown here is derived from an EMBL/GenBank/DDBJ whole genome shotgun (WGS) entry which is preliminary data.</text>
</comment>
<evidence type="ECO:0000256" key="3">
    <source>
        <dbReference type="ARBA" id="ARBA00012670"/>
    </source>
</evidence>
<keyword evidence="6 8" id="KW-0326">Glycosidase</keyword>
<dbReference type="Pfam" id="PF05270">
    <property type="entry name" value="AbfB"/>
    <property type="match status" value="1"/>
</dbReference>
<protein>
    <recommendedName>
        <fullName evidence="3">non-reducing end alpha-L-arabinofuranosidase</fullName>
        <ecNumber evidence="3">3.2.1.55</ecNumber>
    </recommendedName>
</protein>
<dbReference type="Gene3D" id="2.80.10.50">
    <property type="match status" value="1"/>
</dbReference>
<dbReference type="CDD" id="cd18817">
    <property type="entry name" value="GH43f_LbAraf43-like"/>
    <property type="match status" value="1"/>
</dbReference>
<name>A0AAV9GLH4_9PEZI</name>
<proteinExistence type="inferred from homology"/>
<dbReference type="InterPro" id="IPR036195">
    <property type="entry name" value="AbfB_ABD_sf"/>
</dbReference>
<dbReference type="SUPFAM" id="SSF110221">
    <property type="entry name" value="AbfB domain"/>
    <property type="match status" value="1"/>
</dbReference>
<evidence type="ECO:0000256" key="1">
    <source>
        <dbReference type="ARBA" id="ARBA00001462"/>
    </source>
</evidence>
<evidence type="ECO:0000256" key="4">
    <source>
        <dbReference type="ARBA" id="ARBA00022729"/>
    </source>
</evidence>
<evidence type="ECO:0000256" key="2">
    <source>
        <dbReference type="ARBA" id="ARBA00009865"/>
    </source>
</evidence>
<dbReference type="InterPro" id="IPR006710">
    <property type="entry name" value="Glyco_hydro_43"/>
</dbReference>
<dbReference type="GO" id="GO:0046373">
    <property type="term" value="P:L-arabinose metabolic process"/>
    <property type="evidence" value="ECO:0007669"/>
    <property type="project" value="InterPro"/>
</dbReference>
<keyword evidence="4" id="KW-0732">Signal</keyword>
<dbReference type="InterPro" id="IPR007934">
    <property type="entry name" value="AbfB_ABD"/>
</dbReference>
<dbReference type="Proteomes" id="UP001321760">
    <property type="component" value="Unassembled WGS sequence"/>
</dbReference>
<evidence type="ECO:0000313" key="10">
    <source>
        <dbReference type="EMBL" id="KAK4448794.1"/>
    </source>
</evidence>
<dbReference type="Pfam" id="PF04616">
    <property type="entry name" value="Glyco_hydro_43"/>
    <property type="match status" value="1"/>
</dbReference>
<dbReference type="CDD" id="cd23265">
    <property type="entry name" value="beta-trefoil_ABD_ABFB-like"/>
    <property type="match status" value="1"/>
</dbReference>
<accession>A0AAV9GLH4</accession>
<evidence type="ECO:0000256" key="7">
    <source>
        <dbReference type="PIRSR" id="PIRSR606710-2"/>
    </source>
</evidence>
<evidence type="ECO:0000256" key="5">
    <source>
        <dbReference type="ARBA" id="ARBA00022801"/>
    </source>
</evidence>
<comment type="catalytic activity">
    <reaction evidence="1">
        <text>Hydrolysis of terminal non-reducing alpha-L-arabinofuranoside residues in alpha-L-arabinosides.</text>
        <dbReference type="EC" id="3.2.1.55"/>
    </reaction>
</comment>
<dbReference type="AlphaFoldDB" id="A0AAV9GLH4"/>